<dbReference type="RefSeq" id="WP_013765138.1">
    <property type="nucleotide sequence ID" value="NC_015510.1"/>
</dbReference>
<sequence>MIALDYLPLIAMGGILGLLGQSIRTLIGLRKTVQIAASKESTLSKELDFRRLLIGLFIGLVIGCLSLLLIQQAPDEPLIGNNIVAIIAIGYAGTDATEGLFNIYPPPKTKRQQNSDSIG</sequence>
<feature type="transmembrane region" description="Helical" evidence="1">
    <location>
        <begin position="83"/>
        <end position="104"/>
    </location>
</feature>
<dbReference type="EMBL" id="CP002691">
    <property type="protein sequence ID" value="AEE50590.1"/>
    <property type="molecule type" value="Genomic_DNA"/>
</dbReference>
<feature type="transmembrane region" description="Helical" evidence="1">
    <location>
        <begin position="6"/>
        <end position="29"/>
    </location>
</feature>
<organism evidence="2 3">
    <name type="scientific">Haliscomenobacter hydrossis (strain ATCC 27775 / DSM 1100 / LMG 10767 / O)</name>
    <dbReference type="NCBI Taxonomy" id="760192"/>
    <lineage>
        <taxon>Bacteria</taxon>
        <taxon>Pseudomonadati</taxon>
        <taxon>Bacteroidota</taxon>
        <taxon>Saprospiria</taxon>
        <taxon>Saprospirales</taxon>
        <taxon>Haliscomenobacteraceae</taxon>
        <taxon>Haliscomenobacter</taxon>
    </lineage>
</organism>
<keyword evidence="1" id="KW-0472">Membrane</keyword>
<reference evidence="2 3" key="1">
    <citation type="journal article" date="2011" name="Stand. Genomic Sci.">
        <title>Complete genome sequence of Haliscomenobacter hydrossis type strain (O).</title>
        <authorList>
            <consortium name="US DOE Joint Genome Institute (JGI-PGF)"/>
            <person name="Daligault H."/>
            <person name="Lapidus A."/>
            <person name="Zeytun A."/>
            <person name="Nolan M."/>
            <person name="Lucas S."/>
            <person name="Del Rio T.G."/>
            <person name="Tice H."/>
            <person name="Cheng J.F."/>
            <person name="Tapia R."/>
            <person name="Han C."/>
            <person name="Goodwin L."/>
            <person name="Pitluck S."/>
            <person name="Liolios K."/>
            <person name="Pagani I."/>
            <person name="Ivanova N."/>
            <person name="Huntemann M."/>
            <person name="Mavromatis K."/>
            <person name="Mikhailova N."/>
            <person name="Pati A."/>
            <person name="Chen A."/>
            <person name="Palaniappan K."/>
            <person name="Land M."/>
            <person name="Hauser L."/>
            <person name="Brambilla E.M."/>
            <person name="Rohde M."/>
            <person name="Verbarg S."/>
            <person name="Goker M."/>
            <person name="Bristow J."/>
            <person name="Eisen J.A."/>
            <person name="Markowitz V."/>
            <person name="Hugenholtz P."/>
            <person name="Kyrpides N.C."/>
            <person name="Klenk H.P."/>
            <person name="Woyke T."/>
        </authorList>
    </citation>
    <scope>NUCLEOTIDE SEQUENCE [LARGE SCALE GENOMIC DNA]</scope>
    <source>
        <strain evidence="3">ATCC 27775 / DSM 1100 / LMG 10767 / O</strain>
    </source>
</reference>
<dbReference type="HOGENOM" id="CLU_2204241_0_0_10"/>
<gene>
    <name evidence="2" type="ordered locus">Halhy_2722</name>
</gene>
<evidence type="ECO:0000313" key="2">
    <source>
        <dbReference type="EMBL" id="AEE50590.1"/>
    </source>
</evidence>
<keyword evidence="3" id="KW-1185">Reference proteome</keyword>
<dbReference type="STRING" id="760192.Halhy_2722"/>
<keyword evidence="1" id="KW-1133">Transmembrane helix</keyword>
<reference key="2">
    <citation type="submission" date="2011-04" db="EMBL/GenBank/DDBJ databases">
        <title>Complete sequence of chromosome of Haliscomenobacter hydrossis DSM 1100.</title>
        <authorList>
            <consortium name="US DOE Joint Genome Institute (JGI-PGF)"/>
            <person name="Lucas S."/>
            <person name="Han J."/>
            <person name="Lapidus A."/>
            <person name="Bruce D."/>
            <person name="Goodwin L."/>
            <person name="Pitluck S."/>
            <person name="Peters L."/>
            <person name="Kyrpides N."/>
            <person name="Mavromatis K."/>
            <person name="Ivanova N."/>
            <person name="Ovchinnikova G."/>
            <person name="Pagani I."/>
            <person name="Daligault H."/>
            <person name="Detter J.C."/>
            <person name="Han C."/>
            <person name="Land M."/>
            <person name="Hauser L."/>
            <person name="Markowitz V."/>
            <person name="Cheng J.-F."/>
            <person name="Hugenholtz P."/>
            <person name="Woyke T."/>
            <person name="Wu D."/>
            <person name="Verbarg S."/>
            <person name="Frueling A."/>
            <person name="Brambilla E."/>
            <person name="Klenk H.-P."/>
            <person name="Eisen J.A."/>
        </authorList>
    </citation>
    <scope>NUCLEOTIDE SEQUENCE</scope>
    <source>
        <strain>DSM 1100</strain>
    </source>
</reference>
<dbReference type="KEGG" id="hhy:Halhy_2722"/>
<feature type="transmembrane region" description="Helical" evidence="1">
    <location>
        <begin position="49"/>
        <end position="71"/>
    </location>
</feature>
<protein>
    <submittedName>
        <fullName evidence="2">Uncharacterized protein</fullName>
    </submittedName>
</protein>
<keyword evidence="1" id="KW-0812">Transmembrane</keyword>
<dbReference type="Proteomes" id="UP000008461">
    <property type="component" value="Chromosome"/>
</dbReference>
<accession>F4L0Y6</accession>
<evidence type="ECO:0000256" key="1">
    <source>
        <dbReference type="SAM" id="Phobius"/>
    </source>
</evidence>
<proteinExistence type="predicted"/>
<name>F4L0Y6_HALH1</name>
<evidence type="ECO:0000313" key="3">
    <source>
        <dbReference type="Proteomes" id="UP000008461"/>
    </source>
</evidence>
<dbReference type="AlphaFoldDB" id="F4L0Y6"/>